<evidence type="ECO:0000313" key="2">
    <source>
        <dbReference type="Proteomes" id="UP000678374"/>
    </source>
</evidence>
<name>A0A940YKR2_9BURK</name>
<dbReference type="EMBL" id="JAGQDE010000052">
    <property type="protein sequence ID" value="MBQ0962000.1"/>
    <property type="molecule type" value="Genomic_DNA"/>
</dbReference>
<sequence>MAEAGSWPSIREHGLLSSNEVTRLSGATDPAATHLRRGHRAQKVPVDVPGIGTIVLRDQIPMEPARIQRALPEGVSAADWYELINERVFFWTAEERLHRLLNGRQYGHLEHDVLTLNTASLVAAHGDRIRLCHMNSGNTFPAMTRRGPEIFKELAAYEMNTRGHPRKPVVELTVLQGVPDIAAHVVDVRRMRGEVVLRQIPR</sequence>
<dbReference type="InterPro" id="IPR054271">
    <property type="entry name" value="DUF7002"/>
</dbReference>
<proteinExistence type="predicted"/>
<evidence type="ECO:0000313" key="1">
    <source>
        <dbReference type="EMBL" id="MBQ0962000.1"/>
    </source>
</evidence>
<dbReference type="AlphaFoldDB" id="A0A940YKR2"/>
<gene>
    <name evidence="1" type="ORF">KAK06_23890</name>
</gene>
<accession>A0A940YKR2</accession>
<dbReference type="Pfam" id="PF22531">
    <property type="entry name" value="DUF7002"/>
    <property type="match status" value="1"/>
</dbReference>
<comment type="caution">
    <text evidence="1">The sequence shown here is derived from an EMBL/GenBank/DDBJ whole genome shotgun (WGS) entry which is preliminary data.</text>
</comment>
<keyword evidence="2" id="KW-1185">Reference proteome</keyword>
<dbReference type="Proteomes" id="UP000678374">
    <property type="component" value="Unassembled WGS sequence"/>
</dbReference>
<organism evidence="1 2">
    <name type="scientific">Ideonella aquatica</name>
    <dbReference type="NCBI Taxonomy" id="2824119"/>
    <lineage>
        <taxon>Bacteria</taxon>
        <taxon>Pseudomonadati</taxon>
        <taxon>Pseudomonadota</taxon>
        <taxon>Betaproteobacteria</taxon>
        <taxon>Burkholderiales</taxon>
        <taxon>Sphaerotilaceae</taxon>
        <taxon>Ideonella</taxon>
    </lineage>
</organism>
<protein>
    <submittedName>
        <fullName evidence="1">Uncharacterized protein</fullName>
    </submittedName>
</protein>
<reference evidence="1" key="1">
    <citation type="submission" date="2021-04" db="EMBL/GenBank/DDBJ databases">
        <title>The genome sequence of Ideonella sp. 4Y11.</title>
        <authorList>
            <person name="Liu Y."/>
        </authorList>
    </citation>
    <scope>NUCLEOTIDE SEQUENCE</scope>
    <source>
        <strain evidence="1">4Y11</strain>
    </source>
</reference>